<dbReference type="OrthoDB" id="270849at2759"/>
<evidence type="ECO:0000313" key="2">
    <source>
        <dbReference type="Proteomes" id="UP000038009"/>
    </source>
</evidence>
<evidence type="ECO:0000313" key="1">
    <source>
        <dbReference type="EMBL" id="KPI90673.1"/>
    </source>
</evidence>
<dbReference type="Proteomes" id="UP000038009">
    <property type="component" value="Unassembled WGS sequence"/>
</dbReference>
<protein>
    <recommendedName>
        <fullName evidence="3">CTLH domain-containing protein</fullName>
    </recommendedName>
</protein>
<dbReference type="VEuPathDB" id="TriTrypDB:Lsey_0003_0660"/>
<keyword evidence="2" id="KW-1185">Reference proteome</keyword>
<gene>
    <name evidence="1" type="ORF">ABL78_0269</name>
</gene>
<reference evidence="1 2" key="1">
    <citation type="journal article" date="2015" name="PLoS Pathog.">
        <title>Leptomonas seymouri: Adaptations to the Dixenous Life Cycle Analyzed by Genome Sequencing, Transcriptome Profiling and Co-infection with Leishmania donovani.</title>
        <authorList>
            <person name="Kraeva N."/>
            <person name="Butenko A."/>
            <person name="Hlavacova J."/>
            <person name="Kostygov A."/>
            <person name="Myskova J."/>
            <person name="Grybchuk D."/>
            <person name="Lestinova T."/>
            <person name="Votypka J."/>
            <person name="Volf P."/>
            <person name="Opperdoes F."/>
            <person name="Flegontov P."/>
            <person name="Lukes J."/>
            <person name="Yurchenko V."/>
        </authorList>
    </citation>
    <scope>NUCLEOTIDE SEQUENCE [LARGE SCALE GENOMIC DNA]</scope>
    <source>
        <strain evidence="1 2">ATCC 30220</strain>
    </source>
</reference>
<dbReference type="EMBL" id="LJSK01000003">
    <property type="protein sequence ID" value="KPI90673.1"/>
    <property type="molecule type" value="Genomic_DNA"/>
</dbReference>
<proteinExistence type="predicted"/>
<accession>A0A0N1IAM0</accession>
<dbReference type="AlphaFoldDB" id="A0A0N1IAM0"/>
<organism evidence="1 2">
    <name type="scientific">Leptomonas seymouri</name>
    <dbReference type="NCBI Taxonomy" id="5684"/>
    <lineage>
        <taxon>Eukaryota</taxon>
        <taxon>Discoba</taxon>
        <taxon>Euglenozoa</taxon>
        <taxon>Kinetoplastea</taxon>
        <taxon>Metakinetoplastina</taxon>
        <taxon>Trypanosomatida</taxon>
        <taxon>Trypanosomatidae</taxon>
        <taxon>Leishmaniinae</taxon>
        <taxon>Leptomonas</taxon>
    </lineage>
</organism>
<comment type="caution">
    <text evidence="1">The sequence shown here is derived from an EMBL/GenBank/DDBJ whole genome shotgun (WGS) entry which is preliminary data.</text>
</comment>
<name>A0A0N1IAM0_LEPSE</name>
<evidence type="ECO:0008006" key="3">
    <source>
        <dbReference type="Google" id="ProtNLM"/>
    </source>
</evidence>
<dbReference type="OMA" id="YWQETSA"/>
<sequence length="227" mass="25137">MDLTENAMWVLVEEAVIEDRGEDEEEVLAKMVRSYFARRGLADTLHAFDEEQHAYHKSASVLSQRSTSSTKATDTCAAEKDDAMMFGSFAPPAAPSGHEEHEIDRRKSAQLLCLQERFDAAAALMPPTSLARIRLLCIQARYLADVGAAVSFLASNVAPLVPFCVNPVLGHEVYAATLTNVFNPHRRLLQLDIETLAKEVNDELCGEGHPSSLDILFNWAYWQETSA</sequence>